<evidence type="ECO:0000313" key="4">
    <source>
        <dbReference type="Proteomes" id="UP000305760"/>
    </source>
</evidence>
<comment type="caution">
    <text evidence="3">The sequence shown here is derived from an EMBL/GenBank/DDBJ whole genome shotgun (WGS) entry which is preliminary data.</text>
</comment>
<protein>
    <recommendedName>
        <fullName evidence="5">RcnB family protein</fullName>
    </recommendedName>
</protein>
<dbReference type="Pfam" id="PF11776">
    <property type="entry name" value="RcnB"/>
    <property type="match status" value="1"/>
</dbReference>
<evidence type="ECO:0000256" key="1">
    <source>
        <dbReference type="SAM" id="MobiDB-lite"/>
    </source>
</evidence>
<feature type="compositionally biased region" description="Basic and acidic residues" evidence="1">
    <location>
        <begin position="24"/>
        <end position="45"/>
    </location>
</feature>
<reference evidence="3 4" key="1">
    <citation type="submission" date="2019-03" db="EMBL/GenBank/DDBJ databases">
        <title>Arenimonas daejeonensis sp. nov., isolated from compost.</title>
        <authorList>
            <person name="Jeon C.O."/>
        </authorList>
    </citation>
    <scope>NUCLEOTIDE SEQUENCE [LARGE SCALE GENOMIC DNA]</scope>
    <source>
        <strain evidence="3 4">R29</strain>
    </source>
</reference>
<dbReference type="InterPro" id="IPR024572">
    <property type="entry name" value="RcnB"/>
</dbReference>
<sequence length="195" mass="24547">MNKLKLATLTLLLAGATALPAAADDDRRGGRHERGDRSEHRDDRRGDRRDWREDRRDDRREWRGDRREWRDDRRDWRDDRREWRDDRRDWRDDRRDHGRYARHDDRRWHGYHWYPQYRYRAPVRYVYPPGYRAYQWRVGHRLPRGYYDRHYYVDYRHYRLPPPPYGHHWVRVDRDVVLVAIATGLVLDVLYGVYY</sequence>
<organism evidence="3 4">
    <name type="scientific">Arenimonas terrae</name>
    <dbReference type="NCBI Taxonomy" id="2546226"/>
    <lineage>
        <taxon>Bacteria</taxon>
        <taxon>Pseudomonadati</taxon>
        <taxon>Pseudomonadota</taxon>
        <taxon>Gammaproteobacteria</taxon>
        <taxon>Lysobacterales</taxon>
        <taxon>Lysobacteraceae</taxon>
        <taxon>Arenimonas</taxon>
    </lineage>
</organism>
<feature type="region of interest" description="Disordered" evidence="1">
    <location>
        <begin position="21"/>
        <end position="45"/>
    </location>
</feature>
<gene>
    <name evidence="3" type="ORF">E1B00_07730</name>
</gene>
<dbReference type="Gene3D" id="3.10.450.160">
    <property type="entry name" value="inner membrane protein cigr"/>
    <property type="match status" value="1"/>
</dbReference>
<keyword evidence="2" id="KW-0732">Signal</keyword>
<dbReference type="AlphaFoldDB" id="A0A5C4RY75"/>
<dbReference type="EMBL" id="SMDR01000001">
    <property type="protein sequence ID" value="TNJ35627.1"/>
    <property type="molecule type" value="Genomic_DNA"/>
</dbReference>
<feature type="signal peptide" evidence="2">
    <location>
        <begin position="1"/>
        <end position="23"/>
    </location>
</feature>
<proteinExistence type="predicted"/>
<dbReference type="OrthoDB" id="6025819at2"/>
<dbReference type="Proteomes" id="UP000305760">
    <property type="component" value="Unassembled WGS sequence"/>
</dbReference>
<evidence type="ECO:0008006" key="5">
    <source>
        <dbReference type="Google" id="ProtNLM"/>
    </source>
</evidence>
<dbReference type="RefSeq" id="WP_139447258.1">
    <property type="nucleotide sequence ID" value="NZ_SMDR01000001.1"/>
</dbReference>
<name>A0A5C4RY75_9GAMM</name>
<accession>A0A5C4RY75</accession>
<keyword evidence="4" id="KW-1185">Reference proteome</keyword>
<evidence type="ECO:0000256" key="2">
    <source>
        <dbReference type="SAM" id="SignalP"/>
    </source>
</evidence>
<feature type="chain" id="PRO_5023056656" description="RcnB family protein" evidence="2">
    <location>
        <begin position="24"/>
        <end position="195"/>
    </location>
</feature>
<evidence type="ECO:0000313" key="3">
    <source>
        <dbReference type="EMBL" id="TNJ35627.1"/>
    </source>
</evidence>